<proteinExistence type="inferred from homology"/>
<evidence type="ECO:0000256" key="1">
    <source>
        <dbReference type="ARBA" id="ARBA00022490"/>
    </source>
</evidence>
<keyword evidence="2 7" id="KW-0436">Ligase</keyword>
<evidence type="ECO:0000256" key="4">
    <source>
        <dbReference type="ARBA" id="ARBA00022741"/>
    </source>
</evidence>
<comment type="catalytic activity">
    <reaction evidence="6 7">
        <text>cytidine(34) in tRNA(Ile2) + L-lysine + ATP = lysidine(34) in tRNA(Ile2) + AMP + diphosphate + H(+)</text>
        <dbReference type="Rhea" id="RHEA:43744"/>
        <dbReference type="Rhea" id="RHEA-COMP:10625"/>
        <dbReference type="Rhea" id="RHEA-COMP:10670"/>
        <dbReference type="ChEBI" id="CHEBI:15378"/>
        <dbReference type="ChEBI" id="CHEBI:30616"/>
        <dbReference type="ChEBI" id="CHEBI:32551"/>
        <dbReference type="ChEBI" id="CHEBI:33019"/>
        <dbReference type="ChEBI" id="CHEBI:82748"/>
        <dbReference type="ChEBI" id="CHEBI:83665"/>
        <dbReference type="ChEBI" id="CHEBI:456215"/>
        <dbReference type="EC" id="6.3.4.19"/>
    </reaction>
</comment>
<feature type="binding site" evidence="7">
    <location>
        <begin position="50"/>
        <end position="55"/>
    </location>
    <ligand>
        <name>ATP</name>
        <dbReference type="ChEBI" id="CHEBI:30616"/>
    </ligand>
</feature>
<comment type="caution">
    <text evidence="10">The sequence shown here is derived from an EMBL/GenBank/DDBJ whole genome shotgun (WGS) entry which is preliminary data.</text>
</comment>
<evidence type="ECO:0000256" key="7">
    <source>
        <dbReference type="HAMAP-Rule" id="MF_01161"/>
    </source>
</evidence>
<dbReference type="PANTHER" id="PTHR43033">
    <property type="entry name" value="TRNA(ILE)-LYSIDINE SYNTHASE-RELATED"/>
    <property type="match status" value="1"/>
</dbReference>
<dbReference type="InterPro" id="IPR012795">
    <property type="entry name" value="tRNA_Ile_lys_synt_N"/>
</dbReference>
<dbReference type="Gene3D" id="3.40.50.620">
    <property type="entry name" value="HUPs"/>
    <property type="match status" value="1"/>
</dbReference>
<keyword evidence="1 7" id="KW-0963">Cytoplasm</keyword>
<dbReference type="NCBIfam" id="TIGR02432">
    <property type="entry name" value="lysidine_TilS_N"/>
    <property type="match status" value="1"/>
</dbReference>
<keyword evidence="3 7" id="KW-0819">tRNA processing</keyword>
<evidence type="ECO:0000259" key="8">
    <source>
        <dbReference type="Pfam" id="PF01171"/>
    </source>
</evidence>
<dbReference type="HAMAP" id="MF_01161">
    <property type="entry name" value="tRNA_Ile_lys_synt"/>
    <property type="match status" value="1"/>
</dbReference>
<accession>A0ABP9JZP7</accession>
<dbReference type="InterPro" id="IPR011063">
    <property type="entry name" value="TilS/TtcA_N"/>
</dbReference>
<organism evidence="10 11">
    <name type="scientific">Nocardia callitridis</name>
    <dbReference type="NCBI Taxonomy" id="648753"/>
    <lineage>
        <taxon>Bacteria</taxon>
        <taxon>Bacillati</taxon>
        <taxon>Actinomycetota</taxon>
        <taxon>Actinomycetes</taxon>
        <taxon>Mycobacteriales</taxon>
        <taxon>Nocardiaceae</taxon>
        <taxon>Nocardia</taxon>
    </lineage>
</organism>
<dbReference type="InterPro" id="IPR015262">
    <property type="entry name" value="tRNA_Ile_lys_synt_subst-bd"/>
</dbReference>
<gene>
    <name evidence="7 10" type="primary">tilS</name>
    <name evidence="10" type="ORF">GCM10023318_15570</name>
</gene>
<keyword evidence="5 7" id="KW-0067">ATP-binding</keyword>
<dbReference type="InterPro" id="IPR012094">
    <property type="entry name" value="tRNA_Ile_lys_synt"/>
</dbReference>
<evidence type="ECO:0000256" key="6">
    <source>
        <dbReference type="ARBA" id="ARBA00048539"/>
    </source>
</evidence>
<protein>
    <recommendedName>
        <fullName evidence="7">tRNA(Ile)-lysidine synthase</fullName>
        <ecNumber evidence="7">6.3.4.19</ecNumber>
    </recommendedName>
    <alternativeName>
        <fullName evidence="7">tRNA(Ile)-2-lysyl-cytidine synthase</fullName>
    </alternativeName>
    <alternativeName>
        <fullName evidence="7">tRNA(Ile)-lysidine synthetase</fullName>
    </alternativeName>
</protein>
<evidence type="ECO:0000313" key="11">
    <source>
        <dbReference type="Proteomes" id="UP001500603"/>
    </source>
</evidence>
<comment type="domain">
    <text evidence="7">The N-terminal region contains the highly conserved SGGXDS motif, predicted to be a P-loop motif involved in ATP binding.</text>
</comment>
<dbReference type="SUPFAM" id="SSF52402">
    <property type="entry name" value="Adenine nucleotide alpha hydrolases-like"/>
    <property type="match status" value="1"/>
</dbReference>
<comment type="similarity">
    <text evidence="7">Belongs to the tRNA(Ile)-lysidine synthase family.</text>
</comment>
<dbReference type="SUPFAM" id="SSF82829">
    <property type="entry name" value="MesJ substrate recognition domain-like"/>
    <property type="match status" value="1"/>
</dbReference>
<dbReference type="CDD" id="cd01992">
    <property type="entry name" value="TilS_N"/>
    <property type="match status" value="1"/>
</dbReference>
<feature type="domain" description="tRNA(Ile)-lysidine synthase substrate-binding" evidence="9">
    <location>
        <begin position="312"/>
        <end position="382"/>
    </location>
</feature>
<name>A0ABP9JZP7_9NOCA</name>
<dbReference type="InterPro" id="IPR014729">
    <property type="entry name" value="Rossmann-like_a/b/a_fold"/>
</dbReference>
<sequence>MDGAPHTPPQTHSPGALPETSAALLMRRAVRDWLNLHTRADTRRVAVALSGGADSLALTAAAVAEADTVDALVVDHGLQPGSDAVAATAAATAMRLGCRCARVLTVRVGTDGGLEAAARQARYAALDVARSGLPVLLGHTLDDQAETVLLGLARGSGGRSIHGMAVFVPPWGRPLLDVRRDTTRQFCVDLGIRPYEDPHNASPEFTRVRLRTEVLPLLEEALGGGVAAALARTAEHLREDASVLDALAQELLVAAVVDSARTSAAESPESKVTTGAVPSVGPDAADANACLRDPASPQEPAHGAAHTHNATLSIEILRTAPTALRRRAIRSWLLRGGAKALTDKHLRAVDALVTDWRGQGGVAVGGGTAEARLVAAREHGRLTLRLRTG</sequence>
<evidence type="ECO:0000256" key="2">
    <source>
        <dbReference type="ARBA" id="ARBA00022598"/>
    </source>
</evidence>
<dbReference type="Pfam" id="PF01171">
    <property type="entry name" value="ATP_bind_3"/>
    <property type="match status" value="1"/>
</dbReference>
<dbReference type="EC" id="6.3.4.19" evidence="7"/>
<evidence type="ECO:0000259" key="9">
    <source>
        <dbReference type="Pfam" id="PF09179"/>
    </source>
</evidence>
<evidence type="ECO:0000256" key="5">
    <source>
        <dbReference type="ARBA" id="ARBA00022840"/>
    </source>
</evidence>
<dbReference type="Pfam" id="PF09179">
    <property type="entry name" value="TilS"/>
    <property type="match status" value="1"/>
</dbReference>
<dbReference type="Proteomes" id="UP001500603">
    <property type="component" value="Unassembled WGS sequence"/>
</dbReference>
<evidence type="ECO:0000313" key="10">
    <source>
        <dbReference type="EMBL" id="GAA5048153.1"/>
    </source>
</evidence>
<dbReference type="EMBL" id="BAABJM010000001">
    <property type="protein sequence ID" value="GAA5048153.1"/>
    <property type="molecule type" value="Genomic_DNA"/>
</dbReference>
<keyword evidence="4 7" id="KW-0547">Nucleotide-binding</keyword>
<evidence type="ECO:0000256" key="3">
    <source>
        <dbReference type="ARBA" id="ARBA00022694"/>
    </source>
</evidence>
<comment type="subcellular location">
    <subcellularLocation>
        <location evidence="7">Cytoplasm</location>
    </subcellularLocation>
</comment>
<feature type="domain" description="tRNA(Ile)-lysidine/2-thiocytidine synthase N-terminal" evidence="8">
    <location>
        <begin position="45"/>
        <end position="212"/>
    </location>
</feature>
<dbReference type="RefSeq" id="WP_345494365.1">
    <property type="nucleotide sequence ID" value="NZ_BAABJM010000001.1"/>
</dbReference>
<dbReference type="PANTHER" id="PTHR43033:SF1">
    <property type="entry name" value="TRNA(ILE)-LYSIDINE SYNTHASE-RELATED"/>
    <property type="match status" value="1"/>
</dbReference>
<keyword evidence="11" id="KW-1185">Reference proteome</keyword>
<reference evidence="11" key="1">
    <citation type="journal article" date="2019" name="Int. J. Syst. Evol. Microbiol.">
        <title>The Global Catalogue of Microorganisms (GCM) 10K type strain sequencing project: providing services to taxonomists for standard genome sequencing and annotation.</title>
        <authorList>
            <consortium name="The Broad Institute Genomics Platform"/>
            <consortium name="The Broad Institute Genome Sequencing Center for Infectious Disease"/>
            <person name="Wu L."/>
            <person name="Ma J."/>
        </authorList>
    </citation>
    <scope>NUCLEOTIDE SEQUENCE [LARGE SCALE GENOMIC DNA]</scope>
    <source>
        <strain evidence="11">JCM 18298</strain>
    </source>
</reference>
<comment type="function">
    <text evidence="7">Ligates lysine onto the cytidine present at position 34 of the AUA codon-specific tRNA(Ile) that contains the anticodon CAU, in an ATP-dependent manner. Cytidine is converted to lysidine, thus changing the amino acid specificity of the tRNA from methionine to isoleucine.</text>
</comment>